<dbReference type="OrthoDB" id="8896696at2"/>
<feature type="domain" description="Mor transcription activator" evidence="1">
    <location>
        <begin position="51"/>
        <end position="110"/>
    </location>
</feature>
<evidence type="ECO:0000313" key="2">
    <source>
        <dbReference type="EMBL" id="TXF11909.1"/>
    </source>
</evidence>
<dbReference type="AlphaFoldDB" id="A0A5C7EIN2"/>
<evidence type="ECO:0000259" key="1">
    <source>
        <dbReference type="Pfam" id="PF08765"/>
    </source>
</evidence>
<comment type="caution">
    <text evidence="2">The sequence shown here is derived from an EMBL/GenBank/DDBJ whole genome shotgun (WGS) entry which is preliminary data.</text>
</comment>
<gene>
    <name evidence="2" type="ORF">FR698_07855</name>
</gene>
<accession>A0A5C7EIN2</accession>
<dbReference type="SUPFAM" id="SSF46689">
    <property type="entry name" value="Homeodomain-like"/>
    <property type="match status" value="1"/>
</dbReference>
<dbReference type="Gene3D" id="1.10.10.60">
    <property type="entry name" value="Homeodomain-like"/>
    <property type="match status" value="1"/>
</dbReference>
<evidence type="ECO:0000313" key="3">
    <source>
        <dbReference type="Proteomes" id="UP000321201"/>
    </source>
</evidence>
<organism evidence="2 3">
    <name type="scientific">Pelomicrobium methylotrophicum</name>
    <dbReference type="NCBI Taxonomy" id="2602750"/>
    <lineage>
        <taxon>Bacteria</taxon>
        <taxon>Pseudomonadati</taxon>
        <taxon>Pseudomonadota</taxon>
        <taxon>Hydrogenophilia</taxon>
        <taxon>Hydrogenophilia incertae sedis</taxon>
        <taxon>Pelomicrobium</taxon>
    </lineage>
</organism>
<proteinExistence type="predicted"/>
<dbReference type="InterPro" id="IPR014875">
    <property type="entry name" value="Mor_transcription_activator"/>
</dbReference>
<dbReference type="InterPro" id="IPR009057">
    <property type="entry name" value="Homeodomain-like_sf"/>
</dbReference>
<dbReference type="InParanoid" id="A0A5C7EIN2"/>
<dbReference type="EMBL" id="VPFL01000009">
    <property type="protein sequence ID" value="TXF11909.1"/>
    <property type="molecule type" value="Genomic_DNA"/>
</dbReference>
<protein>
    <recommendedName>
        <fullName evidence="1">Mor transcription activator domain-containing protein</fullName>
    </recommendedName>
</protein>
<keyword evidence="3" id="KW-1185">Reference proteome</keyword>
<dbReference type="Pfam" id="PF08765">
    <property type="entry name" value="Mor"/>
    <property type="match status" value="1"/>
</dbReference>
<sequence>MALADTRLLERLIGREALETLIQTCGGLSIPIPKHTPLSGPLCDLPLPAQEALVRFYGGTELYVPKCDGARREAIHARIRAEYDAGARVQDLARRYGYTERHIYNILGRLPEPDLNGTLF</sequence>
<dbReference type="RefSeq" id="WP_147799649.1">
    <property type="nucleotide sequence ID" value="NZ_VPFL01000009.1"/>
</dbReference>
<reference evidence="2 3" key="1">
    <citation type="submission" date="2019-08" db="EMBL/GenBank/DDBJ databases">
        <title>Pelomicrobium methylotrophicum gen. nov., sp. nov. a moderately thermophilic, facultatively anaerobic, lithoautotrophic and methylotrophic bacterium isolated from a terrestrial mud volcano.</title>
        <authorList>
            <person name="Slobodkina G.B."/>
            <person name="Merkel A.Y."/>
            <person name="Slobodkin A.I."/>
        </authorList>
    </citation>
    <scope>NUCLEOTIDE SEQUENCE [LARGE SCALE GENOMIC DNA]</scope>
    <source>
        <strain evidence="2 3">SM250</strain>
    </source>
</reference>
<dbReference type="Proteomes" id="UP000321201">
    <property type="component" value="Unassembled WGS sequence"/>
</dbReference>
<name>A0A5C7EIN2_9PROT</name>